<dbReference type="InterPro" id="IPR036291">
    <property type="entry name" value="NAD(P)-bd_dom_sf"/>
</dbReference>
<accession>A0ABP6DR80</accession>
<dbReference type="Gene3D" id="3.40.50.720">
    <property type="entry name" value="NAD(P)-binding Rossmann-like Domain"/>
    <property type="match status" value="1"/>
</dbReference>
<protein>
    <submittedName>
        <fullName evidence="2">Zinc-binding dehydrogenase</fullName>
    </submittedName>
</protein>
<dbReference type="Pfam" id="PF08240">
    <property type="entry name" value="ADH_N"/>
    <property type="match status" value="1"/>
</dbReference>
<proteinExistence type="predicted"/>
<sequence>MTAMRAVQIKNFGGPEVLELAEVADPLPAPGEVLVEVSLAGVNYRDTHLSEVGTLPGDLLPLIPGMEVVGRTADGTRVAAVVPRGGYAQRVAVPAQLAVPVPDGVDDFSALALLVQGTTAWLLLHESARMRAGDSVLVHAAAGGVGSLAVQLARTAGAGRVIAAAGSPEKRALALDLGADEAIDSHDPDLAAAARRANGGRGLDVVLEMTGGPVTAQSLAALAPLGRLVFYGMASRTAPAPVELPALMETSTTVCGLMLEHAMTRPGLLERAMDALFEQVADGRLRVVCGAVRGLSEVRGLHEDLAARRTVGKLALDPGR</sequence>
<dbReference type="SUPFAM" id="SSF50129">
    <property type="entry name" value="GroES-like"/>
    <property type="match status" value="1"/>
</dbReference>
<dbReference type="PROSITE" id="PS01162">
    <property type="entry name" value="QOR_ZETA_CRYSTAL"/>
    <property type="match status" value="1"/>
</dbReference>
<dbReference type="SUPFAM" id="SSF51735">
    <property type="entry name" value="NAD(P)-binding Rossmann-fold domains"/>
    <property type="match status" value="1"/>
</dbReference>
<dbReference type="PANTHER" id="PTHR43677">
    <property type="entry name" value="SHORT-CHAIN DEHYDROGENASE/REDUCTASE"/>
    <property type="match status" value="1"/>
</dbReference>
<gene>
    <name evidence="2" type="ORF">GCM10009864_12840</name>
</gene>
<dbReference type="InterPro" id="IPR020843">
    <property type="entry name" value="ER"/>
</dbReference>
<organism evidence="2 3">
    <name type="scientific">Streptomyces lunalinharesii</name>
    <dbReference type="NCBI Taxonomy" id="333384"/>
    <lineage>
        <taxon>Bacteria</taxon>
        <taxon>Bacillati</taxon>
        <taxon>Actinomycetota</taxon>
        <taxon>Actinomycetes</taxon>
        <taxon>Kitasatosporales</taxon>
        <taxon>Streptomycetaceae</taxon>
        <taxon>Streptomyces</taxon>
    </lineage>
</organism>
<reference evidence="3" key="1">
    <citation type="journal article" date="2019" name="Int. J. Syst. Evol. Microbiol.">
        <title>The Global Catalogue of Microorganisms (GCM) 10K type strain sequencing project: providing services to taxonomists for standard genome sequencing and annotation.</title>
        <authorList>
            <consortium name="The Broad Institute Genomics Platform"/>
            <consortium name="The Broad Institute Genome Sequencing Center for Infectious Disease"/>
            <person name="Wu L."/>
            <person name="Ma J."/>
        </authorList>
    </citation>
    <scope>NUCLEOTIDE SEQUENCE [LARGE SCALE GENOMIC DNA]</scope>
    <source>
        <strain evidence="3">JCM 16374</strain>
    </source>
</reference>
<feature type="domain" description="Enoyl reductase (ER)" evidence="1">
    <location>
        <begin position="13"/>
        <end position="316"/>
    </location>
</feature>
<evidence type="ECO:0000313" key="3">
    <source>
        <dbReference type="Proteomes" id="UP001500994"/>
    </source>
</evidence>
<dbReference type="InterPro" id="IPR051397">
    <property type="entry name" value="Zn-ADH-like_protein"/>
</dbReference>
<dbReference type="Pfam" id="PF00107">
    <property type="entry name" value="ADH_zinc_N"/>
    <property type="match status" value="1"/>
</dbReference>
<name>A0ABP6DR80_9ACTN</name>
<dbReference type="PANTHER" id="PTHR43677:SF4">
    <property type="entry name" value="QUINONE OXIDOREDUCTASE-LIKE PROTEIN 2"/>
    <property type="match status" value="1"/>
</dbReference>
<dbReference type="InterPro" id="IPR011032">
    <property type="entry name" value="GroES-like_sf"/>
</dbReference>
<evidence type="ECO:0000259" key="1">
    <source>
        <dbReference type="SMART" id="SM00829"/>
    </source>
</evidence>
<dbReference type="EMBL" id="BAAARK010000003">
    <property type="protein sequence ID" value="GAA2650468.1"/>
    <property type="molecule type" value="Genomic_DNA"/>
</dbReference>
<dbReference type="SMART" id="SM00829">
    <property type="entry name" value="PKS_ER"/>
    <property type="match status" value="1"/>
</dbReference>
<dbReference type="InterPro" id="IPR002364">
    <property type="entry name" value="Quin_OxRdtase/zeta-crystal_CS"/>
</dbReference>
<keyword evidence="3" id="KW-1185">Reference proteome</keyword>
<dbReference type="InterPro" id="IPR013149">
    <property type="entry name" value="ADH-like_C"/>
</dbReference>
<comment type="caution">
    <text evidence="2">The sequence shown here is derived from an EMBL/GenBank/DDBJ whole genome shotgun (WGS) entry which is preliminary data.</text>
</comment>
<dbReference type="Gene3D" id="3.90.180.10">
    <property type="entry name" value="Medium-chain alcohol dehydrogenases, catalytic domain"/>
    <property type="match status" value="1"/>
</dbReference>
<dbReference type="InterPro" id="IPR013154">
    <property type="entry name" value="ADH-like_N"/>
</dbReference>
<dbReference type="Proteomes" id="UP001500994">
    <property type="component" value="Unassembled WGS sequence"/>
</dbReference>
<evidence type="ECO:0000313" key="2">
    <source>
        <dbReference type="EMBL" id="GAA2650468.1"/>
    </source>
</evidence>